<evidence type="ECO:0000313" key="1">
    <source>
        <dbReference type="EMBL" id="GGA59042.1"/>
    </source>
</evidence>
<reference evidence="2" key="1">
    <citation type="journal article" date="2019" name="Int. J. Syst. Evol. Microbiol.">
        <title>The Global Catalogue of Microorganisms (GCM) 10K type strain sequencing project: providing services to taxonomists for standard genome sequencing and annotation.</title>
        <authorList>
            <consortium name="The Broad Institute Genomics Platform"/>
            <consortium name="The Broad Institute Genome Sequencing Center for Infectious Disease"/>
            <person name="Wu L."/>
            <person name="Ma J."/>
        </authorList>
    </citation>
    <scope>NUCLEOTIDE SEQUENCE [LARGE SCALE GENOMIC DNA]</scope>
    <source>
        <strain evidence="2">CGMCC 1.12404</strain>
    </source>
</reference>
<sequence length="77" mass="8967">MKIEQGEVIADPDTLTVQWDRKARSHDDPGFYRQTVGWLLALGRHVVCKKCEERIREFYSPYCEQCGPVPPPHQLKL</sequence>
<evidence type="ECO:0000313" key="2">
    <source>
        <dbReference type="Proteomes" id="UP000617979"/>
    </source>
</evidence>
<organism evidence="1 2">
    <name type="scientific">Kroppenstedtia guangzhouensis</name>
    <dbReference type="NCBI Taxonomy" id="1274356"/>
    <lineage>
        <taxon>Bacteria</taxon>
        <taxon>Bacillati</taxon>
        <taxon>Bacillota</taxon>
        <taxon>Bacilli</taxon>
        <taxon>Bacillales</taxon>
        <taxon>Thermoactinomycetaceae</taxon>
        <taxon>Kroppenstedtia</taxon>
    </lineage>
</organism>
<proteinExistence type="predicted"/>
<comment type="caution">
    <text evidence="1">The sequence shown here is derived from an EMBL/GenBank/DDBJ whole genome shotgun (WGS) entry which is preliminary data.</text>
</comment>
<name>A0ABQ1H737_9BACL</name>
<gene>
    <name evidence="1" type="ORF">GCM10007416_35220</name>
</gene>
<dbReference type="EMBL" id="BMEX01000039">
    <property type="protein sequence ID" value="GGA59042.1"/>
    <property type="molecule type" value="Genomic_DNA"/>
</dbReference>
<keyword evidence="2" id="KW-1185">Reference proteome</keyword>
<dbReference type="Proteomes" id="UP000617979">
    <property type="component" value="Unassembled WGS sequence"/>
</dbReference>
<accession>A0ABQ1H737</accession>
<protein>
    <submittedName>
        <fullName evidence="1">Uncharacterized protein</fullName>
    </submittedName>
</protein>
<dbReference type="RefSeq" id="WP_188433824.1">
    <property type="nucleotide sequence ID" value="NZ_BMEX01000039.1"/>
</dbReference>